<accession>A0AAF5DK93</accession>
<evidence type="ECO:0000313" key="2">
    <source>
        <dbReference type="WBParaSite" id="TCONS_00012829.p1"/>
    </source>
</evidence>
<proteinExistence type="predicted"/>
<evidence type="ECO:0000313" key="1">
    <source>
        <dbReference type="Proteomes" id="UP000035681"/>
    </source>
</evidence>
<dbReference type="Proteomes" id="UP000035681">
    <property type="component" value="Unplaced"/>
</dbReference>
<reference evidence="2" key="1">
    <citation type="submission" date="2024-02" db="UniProtKB">
        <authorList>
            <consortium name="WormBaseParasite"/>
        </authorList>
    </citation>
    <scope>IDENTIFICATION</scope>
</reference>
<protein>
    <submittedName>
        <fullName evidence="2">Uncharacterized protein</fullName>
    </submittedName>
</protein>
<sequence>MTHSKATKIDINSIEAVLEVLVTTKKIKSFDNKCSGITPFTPTFQFLGSQVFAGLYIFLRISTYSAPIHLTFPYSTSPPSPTPLSYSITHPPTVALEEKCVVGGEVPAIEGGDLAEPMIKMLQNFYIYIIINFKVKALYNIMSMMGQSSEKLVEKPIEKTTEIVKERNETGLISLESYVKQLELSTRSIETQLAMMVINKGVGAGIKSEMMMSISSLRHYHQLKNCDDVNVWREKVFTGQCSLEEVPKYLDYGAIGNTKEMDEMCATIARREFQGIKLKLNGVGDIRLPITGWPKIKTMYLTYVGGKITGNLPDSLVWIVLAGWNYANTSLSNYSLILNIVNKLDNVQALIFLQEYKCKCWKMNVDGRFQYSVMLVPSEQCNNVYWNQIHKNKRMGLKVPQFSCKGIIRYTQASILPELCNDGVPAHIRAAVEKQKSI</sequence>
<keyword evidence="1" id="KW-1185">Reference proteome</keyword>
<dbReference type="WBParaSite" id="TCONS_00012829.p1">
    <property type="protein sequence ID" value="TCONS_00012829.p1"/>
    <property type="gene ID" value="XLOC_008550"/>
</dbReference>
<dbReference type="AlphaFoldDB" id="A0AAF5DK93"/>
<organism evidence="1 2">
    <name type="scientific">Strongyloides stercoralis</name>
    <name type="common">Threadworm</name>
    <dbReference type="NCBI Taxonomy" id="6248"/>
    <lineage>
        <taxon>Eukaryota</taxon>
        <taxon>Metazoa</taxon>
        <taxon>Ecdysozoa</taxon>
        <taxon>Nematoda</taxon>
        <taxon>Chromadorea</taxon>
        <taxon>Rhabditida</taxon>
        <taxon>Tylenchina</taxon>
        <taxon>Panagrolaimomorpha</taxon>
        <taxon>Strongyloidoidea</taxon>
        <taxon>Strongyloididae</taxon>
        <taxon>Strongyloides</taxon>
    </lineage>
</organism>
<name>A0AAF5DK93_STRER</name>